<evidence type="ECO:0000256" key="5">
    <source>
        <dbReference type="ARBA" id="ARBA00023319"/>
    </source>
</evidence>
<dbReference type="SMART" id="SM00409">
    <property type="entry name" value="IG"/>
    <property type="match status" value="2"/>
</dbReference>
<reference evidence="9 10" key="1">
    <citation type="journal article" date="2008" name="Int. J. Syst. Evol. Microbiol.">
        <title>Leifsonia pindariensis sp. nov., isolated from the Pindari glacier of the Indian Himalayas, and emended description of the genus Leifsonia.</title>
        <authorList>
            <person name="Reddy G.S."/>
            <person name="Prabagaran S.R."/>
            <person name="Shivaji S."/>
        </authorList>
    </citation>
    <scope>NUCLEOTIDE SEQUENCE [LARGE SCALE GENOMIC DNA]</scope>
    <source>
        <strain evidence="9 10">PON 10</strain>
    </source>
</reference>
<evidence type="ECO:0000256" key="6">
    <source>
        <dbReference type="SAM" id="MobiDB-lite"/>
    </source>
</evidence>
<dbReference type="InterPro" id="IPR003599">
    <property type="entry name" value="Ig_sub"/>
</dbReference>
<keyword evidence="7" id="KW-1133">Transmembrane helix</keyword>
<dbReference type="InterPro" id="IPR006644">
    <property type="entry name" value="Cadg"/>
</dbReference>
<evidence type="ECO:0000259" key="8">
    <source>
        <dbReference type="PROSITE" id="PS50835"/>
    </source>
</evidence>
<sequence length="1844" mass="177645">MTSTSDAGLPASCAPGSTVKTPASPVTLRDAVCAANNRGNDVTTITLLAGEYTLDAVNGSLKLGTVPGSRITLKGPADRGAIIRGDGKTSVLVLDPGLVGGISTTLDGLTITGGVGNEFGGGGILGGSAAGGPAGILTITNSAITGNKANSTGSATNLPGGGIQFVGGALSISDSTISDNNSGSSSGGGVAYQATGVAGESFIVRDSVFSGNSLTSGNPAAIGGGAIEFTAGAAATGFTASITDSDFIGNSLSATDVHPARGAAILQNSGALSVLRNTFSNNKISGYATGAGIAIHVAGGATVATYNSFTGNTGPNGDSVVNSTLIPGSTPVAFAATVAAANNWWGCNRLPAAGSACATASAGVTVEPSLALSVSANPSLIALGSSTTTLTASVLTNSEGKSVSAAELRVFTGASVAWDQVRPAGATLSAPGTPLVAGVATVGFDAHALRGPASVTASLDGAAATAVFGMAKAPTFPALTALEATVNKPVNVTVSSDGYPAAAITVSGAPLPPGLTLRDNGNGTATISGTPTAAGALTTELKAENAVSPGSPHTAPYIVNVREPVLFTSPAATTFEVGTPGSHTVSTSGFPLSALVRGGDPLPAGVTLTGGAAGATDALLSGTPAAGTGGRYNLTLARNNGRDPNVVQGFTLTVNEAPSITSSATQSATVGSAMNARFSTANGYPADTVLSLSGDLPAGVSTQVTAGSVTGLVGTPEAGAGRIYPLVLTAANAAGLSTSQVVSLTVNEAASILTPPSDASVLVGAEVTLTVVVGGYPAPSGHWQLSRDGSLWTDLGETGRALTVQTTQADNGARYRYFINPTLVSAAAQLTVGTGPAIGSANADTWRVDGSAQDFEVFASGIPDAAISVLPLSPATAPSWLSIGASAGGRLTIAGTPPAGSGGNYLFLVSASNVFGTAASTPLILTVEEAPTITAPASLVLSRGSAVAGAPIVVASGGFPASASLELDAASRVPAGLVISPGPRGDSFSFSGTPTATGAYLLSFTARNSAAGPSRTVTIPVTVTAPPVINAPAIAELAVGGSGSIAVTVTPGFPAVANLNVIGSPGFAVESTGAGSFALTADASVGAGIYNVQLGADNGLGVSAVHVILVTVRQPPHITVQPTALTARAGSTATFSASATAAVPTTGTLTAQWQRSGDGLTWADVPGGTLNGGTASLDVTAVQLQSGALYRVVFTDGASTPSDPATLTVVTPAQLTSAGSAGFAVDVAGRFTVTASGTPTPAITATGLPAWLTFLDNGDGTATISGTPPIGTGGAQRVTLSASNGHGAPDTQTLALTVTEKPAITSPDAATIAVGAAASVAVTSSPGHPGAVVLTHTGTLPAGLTFADNGDGTAAFTGRPQAGSGGDYPLTLTARNSAGASTQEFTLTVTENPAITSADAASIEVGSAASIGVTSSAGHPGAVSIAQSGALPAGVTFTDNGDGTAGFTGTPEVGAGGRYALTLTVSNATGSGSQAFTLTVAEKPAITSPDAATVTAGTAAAVSVTSSPGYSGPVDIAVKGGLPSGMTFTDNGDGTAAFTGTPKVGSGGEYALTLTAKNKAGASAQAFTLTVQEAPAFRSSSAADFTRGVSGSFTVEAASGHPHGVALSLAGALPAGLAFADAGDGTAAISGSTSDAAGDYPVTLTATNGAGLTATQTLTIRLAAAEAATPPGTVPAGSGSLDGVPASAAPGASLNLVAAGYAPDSPVVFVIYSEPTTLATVTAGADGIARATVTLPRGLTGTHSIVSIGVAPNGAELILRTDIVITSDAGTPGGNPDGGTDGGTPGGKPAPGVGGTTGLSSSGFEGGGLALGALTVLLLGLAVTVAATLRRRRSRELAEAAQTE</sequence>
<dbReference type="SMART" id="SM00089">
    <property type="entry name" value="PKD"/>
    <property type="match status" value="4"/>
</dbReference>
<dbReference type="InterPro" id="IPR036179">
    <property type="entry name" value="Ig-like_dom_sf"/>
</dbReference>
<dbReference type="PANTHER" id="PTHR11640">
    <property type="entry name" value="NEPHRIN"/>
    <property type="match status" value="1"/>
</dbReference>
<feature type="domain" description="Ig-like" evidence="8">
    <location>
        <begin position="1116"/>
        <end position="1208"/>
    </location>
</feature>
<name>A0ABX5B1N2_9MICO</name>
<accession>A0ABX5B1N2</accession>
<dbReference type="Pfam" id="PF05345">
    <property type="entry name" value="He_PIG"/>
    <property type="match status" value="6"/>
</dbReference>
<evidence type="ECO:0000256" key="4">
    <source>
        <dbReference type="ARBA" id="ARBA00023180"/>
    </source>
</evidence>
<keyword evidence="4" id="KW-0325">Glycoprotein</keyword>
<dbReference type="InterPro" id="IPR013783">
    <property type="entry name" value="Ig-like_fold"/>
</dbReference>
<dbReference type="InterPro" id="IPR011050">
    <property type="entry name" value="Pectin_lyase_fold/virulence"/>
</dbReference>
<evidence type="ECO:0000256" key="3">
    <source>
        <dbReference type="ARBA" id="ARBA00023157"/>
    </source>
</evidence>
<dbReference type="PROSITE" id="PS50835">
    <property type="entry name" value="IG_LIKE"/>
    <property type="match status" value="1"/>
</dbReference>
<evidence type="ECO:0000256" key="7">
    <source>
        <dbReference type="SAM" id="Phobius"/>
    </source>
</evidence>
<dbReference type="Proteomes" id="UP000237755">
    <property type="component" value="Unassembled WGS sequence"/>
</dbReference>
<feature type="region of interest" description="Disordered" evidence="6">
    <location>
        <begin position="1768"/>
        <end position="1799"/>
    </location>
</feature>
<dbReference type="SUPFAM" id="SSF49313">
    <property type="entry name" value="Cadherin-like"/>
    <property type="match status" value="5"/>
</dbReference>
<evidence type="ECO:0000313" key="9">
    <source>
        <dbReference type="EMBL" id="PPL20374.1"/>
    </source>
</evidence>
<protein>
    <recommendedName>
        <fullName evidence="8">Ig-like domain-containing protein</fullName>
    </recommendedName>
</protein>
<dbReference type="RefSeq" id="WP_104473945.1">
    <property type="nucleotide sequence ID" value="NZ_MPZN01000002.1"/>
</dbReference>
<dbReference type="InterPro" id="IPR022409">
    <property type="entry name" value="PKD/Chitinase_dom"/>
</dbReference>
<comment type="caution">
    <text evidence="9">The sequence shown here is derived from an EMBL/GenBank/DDBJ whole genome shotgun (WGS) entry which is preliminary data.</text>
</comment>
<dbReference type="SUPFAM" id="SSF48726">
    <property type="entry name" value="Immunoglobulin"/>
    <property type="match status" value="2"/>
</dbReference>
<keyword evidence="10" id="KW-1185">Reference proteome</keyword>
<feature type="region of interest" description="Disordered" evidence="6">
    <location>
        <begin position="1"/>
        <end position="23"/>
    </location>
</feature>
<comment type="subcellular location">
    <subcellularLocation>
        <location evidence="1">Membrane</location>
        <topology evidence="1">Single-pass type I membrane protein</topology>
    </subcellularLocation>
</comment>
<keyword evidence="7" id="KW-0812">Transmembrane</keyword>
<proteinExistence type="predicted"/>
<keyword evidence="3" id="KW-1015">Disulfide bond</keyword>
<dbReference type="PROSITE" id="PS50194">
    <property type="entry name" value="FILAMIN_REPEAT"/>
    <property type="match status" value="1"/>
</dbReference>
<dbReference type="InterPro" id="IPR007110">
    <property type="entry name" value="Ig-like_dom"/>
</dbReference>
<evidence type="ECO:0000313" key="10">
    <source>
        <dbReference type="Proteomes" id="UP000237755"/>
    </source>
</evidence>
<dbReference type="Gene3D" id="2.60.40.10">
    <property type="entry name" value="Immunoglobulins"/>
    <property type="match status" value="10"/>
</dbReference>
<dbReference type="SUPFAM" id="SSF51126">
    <property type="entry name" value="Pectin lyase-like"/>
    <property type="match status" value="1"/>
</dbReference>
<dbReference type="InterPro" id="IPR051275">
    <property type="entry name" value="Cell_adhesion_signaling"/>
</dbReference>
<feature type="transmembrane region" description="Helical" evidence="7">
    <location>
        <begin position="1809"/>
        <end position="1829"/>
    </location>
</feature>
<feature type="compositionally biased region" description="Gly residues" evidence="6">
    <location>
        <begin position="1771"/>
        <end position="1786"/>
    </location>
</feature>
<dbReference type="InterPro" id="IPR015919">
    <property type="entry name" value="Cadherin-like_sf"/>
</dbReference>
<dbReference type="EMBL" id="MPZN01000002">
    <property type="protein sequence ID" value="PPL20374.1"/>
    <property type="molecule type" value="Genomic_DNA"/>
</dbReference>
<evidence type="ECO:0000256" key="1">
    <source>
        <dbReference type="ARBA" id="ARBA00004479"/>
    </source>
</evidence>
<organism evidence="9 10">
    <name type="scientific">Microterricola pindariensis</name>
    <dbReference type="NCBI Taxonomy" id="478010"/>
    <lineage>
        <taxon>Bacteria</taxon>
        <taxon>Bacillati</taxon>
        <taxon>Actinomycetota</taxon>
        <taxon>Actinomycetes</taxon>
        <taxon>Micrococcales</taxon>
        <taxon>Microbacteriaceae</taxon>
        <taxon>Microterricola</taxon>
    </lineage>
</organism>
<keyword evidence="5" id="KW-0393">Immunoglobulin domain</keyword>
<evidence type="ECO:0000256" key="2">
    <source>
        <dbReference type="ARBA" id="ARBA00023136"/>
    </source>
</evidence>
<gene>
    <name evidence="9" type="ORF">GY24_00955</name>
</gene>
<keyword evidence="2 7" id="KW-0472">Membrane</keyword>
<dbReference type="PANTHER" id="PTHR11640:SF158">
    <property type="entry name" value="V-SET AND IMMUNOGLOBULIN DOMAIN-CONTAINING PROTEIN 10-LIKE 2"/>
    <property type="match status" value="1"/>
</dbReference>
<dbReference type="SMART" id="SM00736">
    <property type="entry name" value="CADG"/>
    <property type="match status" value="2"/>
</dbReference>
<dbReference type="InterPro" id="IPR017868">
    <property type="entry name" value="Filamin/ABP280_repeat-like"/>
</dbReference>